<dbReference type="AlphaFoldDB" id="A0A7Y9JC39"/>
<proteinExistence type="predicted"/>
<evidence type="ECO:0000313" key="8">
    <source>
        <dbReference type="Proteomes" id="UP000535511"/>
    </source>
</evidence>
<comment type="caution">
    <text evidence="7">The sequence shown here is derived from an EMBL/GenBank/DDBJ whole genome shotgun (WGS) entry which is preliminary data.</text>
</comment>
<feature type="transmembrane region" description="Helical" evidence="6">
    <location>
        <begin position="253"/>
        <end position="274"/>
    </location>
</feature>
<dbReference type="SUPFAM" id="SSF103473">
    <property type="entry name" value="MFS general substrate transporter"/>
    <property type="match status" value="1"/>
</dbReference>
<name>A0A7Y9JC39_9ACTN</name>
<evidence type="ECO:0000256" key="3">
    <source>
        <dbReference type="ARBA" id="ARBA00022692"/>
    </source>
</evidence>
<dbReference type="GO" id="GO:0005886">
    <property type="term" value="C:plasma membrane"/>
    <property type="evidence" value="ECO:0007669"/>
    <property type="project" value="UniProtKB-SubCell"/>
</dbReference>
<gene>
    <name evidence="7" type="ORF">BJZ21_003560</name>
</gene>
<organism evidence="7 8">
    <name type="scientific">Nocardioides panaciterrulae</name>
    <dbReference type="NCBI Taxonomy" id="661492"/>
    <lineage>
        <taxon>Bacteria</taxon>
        <taxon>Bacillati</taxon>
        <taxon>Actinomycetota</taxon>
        <taxon>Actinomycetes</taxon>
        <taxon>Propionibacteriales</taxon>
        <taxon>Nocardioidaceae</taxon>
        <taxon>Nocardioides</taxon>
    </lineage>
</organism>
<feature type="transmembrane region" description="Helical" evidence="6">
    <location>
        <begin position="80"/>
        <end position="113"/>
    </location>
</feature>
<dbReference type="InterPro" id="IPR036259">
    <property type="entry name" value="MFS_trans_sf"/>
</dbReference>
<feature type="transmembrane region" description="Helical" evidence="6">
    <location>
        <begin position="152"/>
        <end position="176"/>
    </location>
</feature>
<evidence type="ECO:0000313" key="7">
    <source>
        <dbReference type="EMBL" id="NYD43477.1"/>
    </source>
</evidence>
<comment type="subcellular location">
    <subcellularLocation>
        <location evidence="1">Cell membrane</location>
        <topology evidence="1">Multi-pass membrane protein</topology>
    </subcellularLocation>
</comment>
<dbReference type="PANTHER" id="PTHR23513:SF6">
    <property type="entry name" value="MAJOR FACILITATOR SUPERFAMILY ASSOCIATED DOMAIN-CONTAINING PROTEIN"/>
    <property type="match status" value="1"/>
</dbReference>
<keyword evidence="2" id="KW-1003">Cell membrane</keyword>
<feature type="transmembrane region" description="Helical" evidence="6">
    <location>
        <begin position="220"/>
        <end position="241"/>
    </location>
</feature>
<evidence type="ECO:0000256" key="4">
    <source>
        <dbReference type="ARBA" id="ARBA00022989"/>
    </source>
</evidence>
<dbReference type="PANTHER" id="PTHR23513">
    <property type="entry name" value="INTEGRAL MEMBRANE EFFLUX PROTEIN-RELATED"/>
    <property type="match status" value="1"/>
</dbReference>
<reference evidence="7 8" key="1">
    <citation type="submission" date="2020-07" db="EMBL/GenBank/DDBJ databases">
        <title>Sequencing the genomes of 1000 actinobacteria strains.</title>
        <authorList>
            <person name="Klenk H.-P."/>
        </authorList>
    </citation>
    <scope>NUCLEOTIDE SEQUENCE [LARGE SCALE GENOMIC DNA]</scope>
    <source>
        <strain evidence="7 8">DSM 21350</strain>
    </source>
</reference>
<dbReference type="Gene3D" id="1.20.1250.20">
    <property type="entry name" value="MFS general substrate transporter like domains"/>
    <property type="match status" value="1"/>
</dbReference>
<evidence type="ECO:0008006" key="9">
    <source>
        <dbReference type="Google" id="ProtNLM"/>
    </source>
</evidence>
<keyword evidence="8" id="KW-1185">Reference proteome</keyword>
<evidence type="ECO:0000256" key="2">
    <source>
        <dbReference type="ARBA" id="ARBA00022475"/>
    </source>
</evidence>
<feature type="transmembrane region" description="Helical" evidence="6">
    <location>
        <begin position="308"/>
        <end position="330"/>
    </location>
</feature>
<keyword evidence="3 6" id="KW-0812">Transmembrane</keyword>
<sequence length="434" mass="43128">MRLLRHPLTHAVSLLLGSATQDLAFRLAQVALPLVVLGSTGSVALTGLVAGAEGVPVLLSPWWARRARQWVGSGRRLACLAVLDAAALSVVPAAALLGVVSAGVLLGAGLLLGVGETLGGPGRAALLAEVGDRLGADRAITLLTWQDLLRRVGMLVGPGLGAAGVALGFTTALLWVQAATVLVAGLLAWPVPGGTPAPAGPGCPPTPAIRSALVGRPEVLVGWVLRGTNSAVWFAFTLGLAVLGAQQGRPGVLYAWGMTGYGAGSVVGTLLAVPVVRRGRVLAVVSTAWTAAGAAWVLMGVWPTPFGAGLAAAAAGASVVVGITAVNAAITRTAEGAVRRTLLSGQAVVVSASSSVGMLLGGAVLGLLGVRSTLVASGLLVSAVSLAAPRLARRSGAQGPDPRVEIAPVVAADHGLDDLDPAVGVGQGVLELRE</sequence>
<keyword evidence="5 6" id="KW-0472">Membrane</keyword>
<feature type="transmembrane region" description="Helical" evidence="6">
    <location>
        <begin position="281"/>
        <end position="302"/>
    </location>
</feature>
<dbReference type="EMBL" id="JACCBG010000001">
    <property type="protein sequence ID" value="NYD43477.1"/>
    <property type="molecule type" value="Genomic_DNA"/>
</dbReference>
<keyword evidence="4 6" id="KW-1133">Transmembrane helix</keyword>
<feature type="transmembrane region" description="Helical" evidence="6">
    <location>
        <begin position="342"/>
        <end position="368"/>
    </location>
</feature>
<evidence type="ECO:0000256" key="5">
    <source>
        <dbReference type="ARBA" id="ARBA00023136"/>
    </source>
</evidence>
<accession>A0A7Y9JC39</accession>
<evidence type="ECO:0000256" key="6">
    <source>
        <dbReference type="SAM" id="Phobius"/>
    </source>
</evidence>
<dbReference type="Proteomes" id="UP000535511">
    <property type="component" value="Unassembled WGS sequence"/>
</dbReference>
<evidence type="ECO:0000256" key="1">
    <source>
        <dbReference type="ARBA" id="ARBA00004651"/>
    </source>
</evidence>
<feature type="transmembrane region" description="Helical" evidence="6">
    <location>
        <begin position="34"/>
        <end position="59"/>
    </location>
</feature>
<protein>
    <recommendedName>
        <fullName evidence="9">MFS transporter</fullName>
    </recommendedName>
</protein>